<evidence type="ECO:0000313" key="4">
    <source>
        <dbReference type="EMBL" id="KAJ3832932.1"/>
    </source>
</evidence>
<comment type="caution">
    <text evidence="4">The sequence shown here is derived from an EMBL/GenBank/DDBJ whole genome shotgun (WGS) entry which is preliminary data.</text>
</comment>
<dbReference type="AlphaFoldDB" id="A0AA38U5V5"/>
<sequence length="354" mass="38838">MADVESLNETMGAAFIGMTVAGLLLGISSLQAYIYFTTSSDSRPLRYLVGLVVLFDFVHQALITHTMYYYLISNYGKPAVLGLAVWSLLAEVLFNGFTAFCVQSFLTWKIWRLSNYNIWITGLVTALVLAEFGCVVAFGIIALVRVRTFIELAADLKGLSVTVNAFAAAGDVLIAAILTWLLQSSKTGFERSDTMLNKLTIYAVNTGALTSLFAVASLISILAAPNTFIYISFFFCMGRLYTNSLLASLNARKKIRGEGENVQTTSRNFSFQTKSLTKPSSFISFASKKRPGDISIQIDTTHERRAQDYSKTPTSKHEEEYELGTASTGNLSRIDFESTADIPTLPSEAHCNAV</sequence>
<feature type="transmembrane region" description="Helical" evidence="2">
    <location>
        <begin position="163"/>
        <end position="182"/>
    </location>
</feature>
<feature type="region of interest" description="Disordered" evidence="1">
    <location>
        <begin position="300"/>
        <end position="326"/>
    </location>
</feature>
<evidence type="ECO:0000313" key="5">
    <source>
        <dbReference type="Proteomes" id="UP001163846"/>
    </source>
</evidence>
<dbReference type="Proteomes" id="UP001163846">
    <property type="component" value="Unassembled WGS sequence"/>
</dbReference>
<evidence type="ECO:0000256" key="2">
    <source>
        <dbReference type="SAM" id="Phobius"/>
    </source>
</evidence>
<feature type="transmembrane region" description="Helical" evidence="2">
    <location>
        <begin position="202"/>
        <end position="222"/>
    </location>
</feature>
<feature type="transmembrane region" description="Helical" evidence="2">
    <location>
        <begin position="12"/>
        <end position="36"/>
    </location>
</feature>
<evidence type="ECO:0000259" key="3">
    <source>
        <dbReference type="Pfam" id="PF20152"/>
    </source>
</evidence>
<keyword evidence="5" id="KW-1185">Reference proteome</keyword>
<organism evidence="4 5">
    <name type="scientific">Lentinula raphanica</name>
    <dbReference type="NCBI Taxonomy" id="153919"/>
    <lineage>
        <taxon>Eukaryota</taxon>
        <taxon>Fungi</taxon>
        <taxon>Dikarya</taxon>
        <taxon>Basidiomycota</taxon>
        <taxon>Agaricomycotina</taxon>
        <taxon>Agaricomycetes</taxon>
        <taxon>Agaricomycetidae</taxon>
        <taxon>Agaricales</taxon>
        <taxon>Marasmiineae</taxon>
        <taxon>Omphalotaceae</taxon>
        <taxon>Lentinula</taxon>
    </lineage>
</organism>
<feature type="transmembrane region" description="Helical" evidence="2">
    <location>
        <begin position="83"/>
        <end position="106"/>
    </location>
</feature>
<keyword evidence="2" id="KW-0812">Transmembrane</keyword>
<feature type="transmembrane region" description="Helical" evidence="2">
    <location>
        <begin position="118"/>
        <end position="143"/>
    </location>
</feature>
<keyword evidence="2" id="KW-1133">Transmembrane helix</keyword>
<accession>A0AA38U5V5</accession>
<dbReference type="InterPro" id="IPR045339">
    <property type="entry name" value="DUF6534"/>
</dbReference>
<reference evidence="4" key="1">
    <citation type="submission" date="2022-08" db="EMBL/GenBank/DDBJ databases">
        <authorList>
            <consortium name="DOE Joint Genome Institute"/>
            <person name="Min B."/>
            <person name="Riley R."/>
            <person name="Sierra-Patev S."/>
            <person name="Naranjo-Ortiz M."/>
            <person name="Looney B."/>
            <person name="Konkel Z."/>
            <person name="Slot J.C."/>
            <person name="Sakamoto Y."/>
            <person name="Steenwyk J.L."/>
            <person name="Rokas A."/>
            <person name="Carro J."/>
            <person name="Camarero S."/>
            <person name="Ferreira P."/>
            <person name="Molpeceres G."/>
            <person name="Ruiz-Duenas F.J."/>
            <person name="Serrano A."/>
            <person name="Henrissat B."/>
            <person name="Drula E."/>
            <person name="Hughes K.W."/>
            <person name="Mata J.L."/>
            <person name="Ishikawa N.K."/>
            <person name="Vargas-Isla R."/>
            <person name="Ushijima S."/>
            <person name="Smith C.A."/>
            <person name="Ahrendt S."/>
            <person name="Andreopoulos W."/>
            <person name="He G."/>
            <person name="Labutti K."/>
            <person name="Lipzen A."/>
            <person name="Ng V."/>
            <person name="Sandor L."/>
            <person name="Barry K."/>
            <person name="Martinez A.T."/>
            <person name="Xiao Y."/>
            <person name="Gibbons J.G."/>
            <person name="Terashima K."/>
            <person name="Hibbett D.S."/>
            <person name="Grigoriev I.V."/>
        </authorList>
    </citation>
    <scope>NUCLEOTIDE SEQUENCE</scope>
    <source>
        <strain evidence="4">TFB9207</strain>
    </source>
</reference>
<keyword evidence="2" id="KW-0472">Membrane</keyword>
<feature type="transmembrane region" description="Helical" evidence="2">
    <location>
        <begin position="228"/>
        <end position="246"/>
    </location>
</feature>
<feature type="transmembrane region" description="Helical" evidence="2">
    <location>
        <begin position="48"/>
        <end position="71"/>
    </location>
</feature>
<name>A0AA38U5V5_9AGAR</name>
<gene>
    <name evidence="4" type="ORF">F5878DRAFT_633887</name>
</gene>
<evidence type="ECO:0000256" key="1">
    <source>
        <dbReference type="SAM" id="MobiDB-lite"/>
    </source>
</evidence>
<dbReference type="PANTHER" id="PTHR40465:SF1">
    <property type="entry name" value="DUF6534 DOMAIN-CONTAINING PROTEIN"/>
    <property type="match status" value="1"/>
</dbReference>
<protein>
    <recommendedName>
        <fullName evidence="3">DUF6534 domain-containing protein</fullName>
    </recommendedName>
</protein>
<dbReference type="PANTHER" id="PTHR40465">
    <property type="entry name" value="CHROMOSOME 1, WHOLE GENOME SHOTGUN SEQUENCE"/>
    <property type="match status" value="1"/>
</dbReference>
<proteinExistence type="predicted"/>
<dbReference type="Pfam" id="PF20152">
    <property type="entry name" value="DUF6534"/>
    <property type="match status" value="1"/>
</dbReference>
<feature type="domain" description="DUF6534" evidence="3">
    <location>
        <begin position="167"/>
        <end position="253"/>
    </location>
</feature>
<dbReference type="EMBL" id="MU806813">
    <property type="protein sequence ID" value="KAJ3832932.1"/>
    <property type="molecule type" value="Genomic_DNA"/>
</dbReference>